<evidence type="ECO:0000256" key="5">
    <source>
        <dbReference type="ARBA" id="ARBA00022553"/>
    </source>
</evidence>
<dbReference type="EC" id="2.7.13.3" evidence="3"/>
<name>A0A9D1NVM5_9FIRM</name>
<evidence type="ECO:0000256" key="4">
    <source>
        <dbReference type="ARBA" id="ARBA00022475"/>
    </source>
</evidence>
<dbReference type="GO" id="GO:0005886">
    <property type="term" value="C:plasma membrane"/>
    <property type="evidence" value="ECO:0007669"/>
    <property type="project" value="UniProtKB-SubCell"/>
</dbReference>
<dbReference type="AlphaFoldDB" id="A0A9D1NVM5"/>
<evidence type="ECO:0000259" key="16">
    <source>
        <dbReference type="PROSITE" id="PS50109"/>
    </source>
</evidence>
<protein>
    <recommendedName>
        <fullName evidence="3">histidine kinase</fullName>
        <ecNumber evidence="3">2.7.13.3</ecNumber>
    </recommendedName>
</protein>
<dbReference type="PROSITE" id="PS50109">
    <property type="entry name" value="HIS_KIN"/>
    <property type="match status" value="1"/>
</dbReference>
<proteinExistence type="predicted"/>
<evidence type="ECO:0000313" key="18">
    <source>
        <dbReference type="EMBL" id="HIV13666.1"/>
    </source>
</evidence>
<dbReference type="InterPro" id="IPR005467">
    <property type="entry name" value="His_kinase_dom"/>
</dbReference>
<comment type="caution">
    <text evidence="18">The sequence shown here is derived from an EMBL/GenBank/DDBJ whole genome shotgun (WGS) entry which is preliminary data.</text>
</comment>
<dbReference type="InterPro" id="IPR003660">
    <property type="entry name" value="HAMP_dom"/>
</dbReference>
<evidence type="ECO:0000259" key="17">
    <source>
        <dbReference type="PROSITE" id="PS50885"/>
    </source>
</evidence>
<dbReference type="InterPro" id="IPR003594">
    <property type="entry name" value="HATPase_dom"/>
</dbReference>
<evidence type="ECO:0000256" key="7">
    <source>
        <dbReference type="ARBA" id="ARBA00022692"/>
    </source>
</evidence>
<dbReference type="GO" id="GO:0005524">
    <property type="term" value="F:ATP binding"/>
    <property type="evidence" value="ECO:0007669"/>
    <property type="project" value="UniProtKB-KW"/>
</dbReference>
<dbReference type="PANTHER" id="PTHR34220">
    <property type="entry name" value="SENSOR HISTIDINE KINASE YPDA"/>
    <property type="match status" value="1"/>
</dbReference>
<dbReference type="InterPro" id="IPR036890">
    <property type="entry name" value="HATPase_C_sf"/>
</dbReference>
<comment type="catalytic activity">
    <reaction evidence="1">
        <text>ATP + protein L-histidine = ADP + protein N-phospho-L-histidine.</text>
        <dbReference type="EC" id="2.7.13.3"/>
    </reaction>
</comment>
<dbReference type="Proteomes" id="UP000886723">
    <property type="component" value="Unassembled WGS sequence"/>
</dbReference>
<keyword evidence="5" id="KW-0597">Phosphoprotein</keyword>
<dbReference type="CDD" id="cd06225">
    <property type="entry name" value="HAMP"/>
    <property type="match status" value="1"/>
</dbReference>
<feature type="transmembrane region" description="Helical" evidence="15">
    <location>
        <begin position="279"/>
        <end position="299"/>
    </location>
</feature>
<feature type="transmembrane region" description="Helical" evidence="15">
    <location>
        <begin position="13"/>
        <end position="33"/>
    </location>
</feature>
<dbReference type="PROSITE" id="PS50885">
    <property type="entry name" value="HAMP"/>
    <property type="match status" value="1"/>
</dbReference>
<dbReference type="SMART" id="SM00304">
    <property type="entry name" value="HAMP"/>
    <property type="match status" value="1"/>
</dbReference>
<keyword evidence="8" id="KW-0547">Nucleotide-binding</keyword>
<gene>
    <name evidence="18" type="ORF">IAA63_11075</name>
</gene>
<keyword evidence="11 15" id="KW-1133">Transmembrane helix</keyword>
<evidence type="ECO:0000256" key="12">
    <source>
        <dbReference type="ARBA" id="ARBA00023012"/>
    </source>
</evidence>
<dbReference type="GO" id="GO:0000155">
    <property type="term" value="F:phosphorelay sensor kinase activity"/>
    <property type="evidence" value="ECO:0007669"/>
    <property type="project" value="InterPro"/>
</dbReference>
<feature type="domain" description="HAMP" evidence="17">
    <location>
        <begin position="301"/>
        <end position="353"/>
    </location>
</feature>
<evidence type="ECO:0000256" key="14">
    <source>
        <dbReference type="SAM" id="Coils"/>
    </source>
</evidence>
<keyword evidence="9 18" id="KW-0418">Kinase</keyword>
<feature type="coiled-coil region" evidence="14">
    <location>
        <begin position="334"/>
        <end position="373"/>
    </location>
</feature>
<dbReference type="Gene3D" id="6.10.340.10">
    <property type="match status" value="1"/>
</dbReference>
<dbReference type="Pfam" id="PF02518">
    <property type="entry name" value="HATPase_c"/>
    <property type="match status" value="1"/>
</dbReference>
<evidence type="ECO:0000256" key="1">
    <source>
        <dbReference type="ARBA" id="ARBA00000085"/>
    </source>
</evidence>
<keyword evidence="4" id="KW-1003">Cell membrane</keyword>
<dbReference type="Pfam" id="PF06580">
    <property type="entry name" value="His_kinase"/>
    <property type="match status" value="1"/>
</dbReference>
<keyword evidence="12" id="KW-0902">Two-component regulatory system</keyword>
<accession>A0A9D1NVM5</accession>
<evidence type="ECO:0000256" key="3">
    <source>
        <dbReference type="ARBA" id="ARBA00012438"/>
    </source>
</evidence>
<dbReference type="Gene3D" id="3.30.565.10">
    <property type="entry name" value="Histidine kinase-like ATPase, C-terminal domain"/>
    <property type="match status" value="1"/>
</dbReference>
<dbReference type="InterPro" id="IPR010559">
    <property type="entry name" value="Sig_transdc_His_kin_internal"/>
</dbReference>
<dbReference type="InterPro" id="IPR050640">
    <property type="entry name" value="Bact_2-comp_sensor_kinase"/>
</dbReference>
<dbReference type="PANTHER" id="PTHR34220:SF11">
    <property type="entry name" value="SENSOR PROTEIN KINASE HPTS"/>
    <property type="match status" value="1"/>
</dbReference>
<evidence type="ECO:0000256" key="10">
    <source>
        <dbReference type="ARBA" id="ARBA00022840"/>
    </source>
</evidence>
<keyword evidence="6" id="KW-0808">Transferase</keyword>
<organism evidence="18 19">
    <name type="scientific">Candidatus Pullilachnospira stercoravium</name>
    <dbReference type="NCBI Taxonomy" id="2840913"/>
    <lineage>
        <taxon>Bacteria</taxon>
        <taxon>Bacillati</taxon>
        <taxon>Bacillota</taxon>
        <taxon>Clostridia</taxon>
        <taxon>Lachnospirales</taxon>
        <taxon>Lachnospiraceae</taxon>
        <taxon>Lachnospiraceae incertae sedis</taxon>
        <taxon>Candidatus Pullilachnospira</taxon>
    </lineage>
</organism>
<evidence type="ECO:0000256" key="13">
    <source>
        <dbReference type="ARBA" id="ARBA00023136"/>
    </source>
</evidence>
<sequence length="577" mass="66321">MKRILGTTIFRQLVFYSLVISVVPIVLIFSLLFSRMENMVESELNTSHAQIISQYLSNTNEKLKRYQESITSISNNTALINAMVDDSESMHVRGAAISEEVAKSLLLDWPSEIWNCVVYSLDEEHPIYGSRVTVMEMARKEPWYTQERMSKAGWFTYYSASAKTQILSIVSPVMSVNIQDYTKAWLGTVKLDISLNNLLKPADPGSYTILVSDSEGNMLYCSENDRPEMYEKYLESESLPPELEDSYVMEAGNLADMEISVRFFFENSELLEKQREMQLLVFPILLLILLIVLGCAYVYTRKFSSRVEGLVKKFEIAETGDLTIRAPIGGSDEIAQLDEKFSHMLAQLDQLIQKEYVQELEKKEAQFRNLQLQINPHFLYNTLETISSMAAVKHVFPICDMCQRLGEIFRYSIGKNYGDFVTVEDELHHTQNYVSIQKMRYNQFDVFYNIEIDTKKQKMLRFILQPIVENAIMHGISEMTSSGTLEISIYNEDEYMMIQVADDGVGMPKEKAEELNQYINSPENHKDRRKSIGVRNVNQRIKLSCGEKYGLTVESEPYRGSTVILKLPLIDTEGDNR</sequence>
<reference evidence="18" key="2">
    <citation type="journal article" date="2021" name="PeerJ">
        <title>Extensive microbial diversity within the chicken gut microbiome revealed by metagenomics and culture.</title>
        <authorList>
            <person name="Gilroy R."/>
            <person name="Ravi A."/>
            <person name="Getino M."/>
            <person name="Pursley I."/>
            <person name="Horton D.L."/>
            <person name="Alikhan N.F."/>
            <person name="Baker D."/>
            <person name="Gharbi K."/>
            <person name="Hall N."/>
            <person name="Watson M."/>
            <person name="Adriaenssens E.M."/>
            <person name="Foster-Nyarko E."/>
            <person name="Jarju S."/>
            <person name="Secka A."/>
            <person name="Antonio M."/>
            <person name="Oren A."/>
            <person name="Chaudhuri R.R."/>
            <person name="La Ragione R."/>
            <person name="Hildebrand F."/>
            <person name="Pallen M.J."/>
        </authorList>
    </citation>
    <scope>NUCLEOTIDE SEQUENCE</scope>
    <source>
        <strain evidence="18">ChiBcec2-4451</strain>
    </source>
</reference>
<evidence type="ECO:0000256" key="6">
    <source>
        <dbReference type="ARBA" id="ARBA00022679"/>
    </source>
</evidence>
<comment type="subcellular location">
    <subcellularLocation>
        <location evidence="2">Cell membrane</location>
        <topology evidence="2">Multi-pass membrane protein</topology>
    </subcellularLocation>
</comment>
<keyword evidence="10" id="KW-0067">ATP-binding</keyword>
<dbReference type="SUPFAM" id="SSF55874">
    <property type="entry name" value="ATPase domain of HSP90 chaperone/DNA topoisomerase II/histidine kinase"/>
    <property type="match status" value="1"/>
</dbReference>
<keyword evidence="14" id="KW-0175">Coiled coil</keyword>
<evidence type="ECO:0000313" key="19">
    <source>
        <dbReference type="Proteomes" id="UP000886723"/>
    </source>
</evidence>
<keyword evidence="13 15" id="KW-0472">Membrane</keyword>
<evidence type="ECO:0000256" key="9">
    <source>
        <dbReference type="ARBA" id="ARBA00022777"/>
    </source>
</evidence>
<reference evidence="18" key="1">
    <citation type="submission" date="2020-10" db="EMBL/GenBank/DDBJ databases">
        <authorList>
            <person name="Gilroy R."/>
        </authorList>
    </citation>
    <scope>NUCLEOTIDE SEQUENCE</scope>
    <source>
        <strain evidence="18">ChiBcec2-4451</strain>
    </source>
</reference>
<evidence type="ECO:0000256" key="15">
    <source>
        <dbReference type="SAM" id="Phobius"/>
    </source>
</evidence>
<evidence type="ECO:0000256" key="2">
    <source>
        <dbReference type="ARBA" id="ARBA00004651"/>
    </source>
</evidence>
<evidence type="ECO:0000256" key="11">
    <source>
        <dbReference type="ARBA" id="ARBA00022989"/>
    </source>
</evidence>
<keyword evidence="7 15" id="KW-0812">Transmembrane</keyword>
<dbReference type="EMBL" id="DVON01000235">
    <property type="protein sequence ID" value="HIV13666.1"/>
    <property type="molecule type" value="Genomic_DNA"/>
</dbReference>
<feature type="domain" description="Histidine kinase" evidence="16">
    <location>
        <begin position="460"/>
        <end position="571"/>
    </location>
</feature>
<dbReference type="SMART" id="SM00387">
    <property type="entry name" value="HATPase_c"/>
    <property type="match status" value="1"/>
</dbReference>
<evidence type="ECO:0000256" key="8">
    <source>
        <dbReference type="ARBA" id="ARBA00022741"/>
    </source>
</evidence>